<sequence>MTPLDKDPNGLDNPTFVIDDGEHYCSFHQVGATVPDREERHKRHVKDGNRLAYTVTDIPPWYLCIFLGIQVDKTIKLLQFE</sequence>
<dbReference type="Proteomes" id="UP000826234">
    <property type="component" value="Unassembled WGS sequence"/>
</dbReference>
<reference evidence="1 2" key="1">
    <citation type="journal article" date="2022" name="Gigascience">
        <title>A chromosome-level genome assembly and annotation of the desert horned lizard, Phrynosoma platyrhinos, provides insight into chromosomal rearrangements among reptiles.</title>
        <authorList>
            <person name="Koochekian N."/>
            <person name="Ascanio A."/>
            <person name="Farleigh K."/>
            <person name="Card D.C."/>
            <person name="Schield D.R."/>
            <person name="Castoe T.A."/>
            <person name="Jezkova T."/>
        </authorList>
    </citation>
    <scope>NUCLEOTIDE SEQUENCE [LARGE SCALE GENOMIC DNA]</scope>
    <source>
        <strain evidence="1">NK-2021</strain>
    </source>
</reference>
<keyword evidence="2" id="KW-1185">Reference proteome</keyword>
<evidence type="ECO:0000313" key="2">
    <source>
        <dbReference type="Proteomes" id="UP000826234"/>
    </source>
</evidence>
<dbReference type="EMBL" id="JAIPUX010005290">
    <property type="protein sequence ID" value="KAH0616793.1"/>
    <property type="molecule type" value="Genomic_DNA"/>
</dbReference>
<gene>
    <name evidence="1" type="ORF">JD844_028186</name>
</gene>
<name>A0ABQ7SHN7_PHRPL</name>
<accession>A0ABQ7SHN7</accession>
<evidence type="ECO:0000313" key="1">
    <source>
        <dbReference type="EMBL" id="KAH0616793.1"/>
    </source>
</evidence>
<protein>
    <submittedName>
        <fullName evidence="1">Uncharacterized protein</fullName>
    </submittedName>
</protein>
<organism evidence="1 2">
    <name type="scientific">Phrynosoma platyrhinos</name>
    <name type="common">Desert horned lizard</name>
    <dbReference type="NCBI Taxonomy" id="52577"/>
    <lineage>
        <taxon>Eukaryota</taxon>
        <taxon>Metazoa</taxon>
        <taxon>Chordata</taxon>
        <taxon>Craniata</taxon>
        <taxon>Vertebrata</taxon>
        <taxon>Euteleostomi</taxon>
        <taxon>Lepidosauria</taxon>
        <taxon>Squamata</taxon>
        <taxon>Bifurcata</taxon>
        <taxon>Unidentata</taxon>
        <taxon>Episquamata</taxon>
        <taxon>Toxicofera</taxon>
        <taxon>Iguania</taxon>
        <taxon>Phrynosomatidae</taxon>
        <taxon>Phrynosomatinae</taxon>
        <taxon>Phrynosoma</taxon>
    </lineage>
</organism>
<comment type="caution">
    <text evidence="1">The sequence shown here is derived from an EMBL/GenBank/DDBJ whole genome shotgun (WGS) entry which is preliminary data.</text>
</comment>
<proteinExistence type="predicted"/>